<accession>A0A016RU67</accession>
<protein>
    <submittedName>
        <fullName evidence="1">Uncharacterized protein</fullName>
    </submittedName>
</protein>
<evidence type="ECO:0000313" key="2">
    <source>
        <dbReference type="Proteomes" id="UP000024635"/>
    </source>
</evidence>
<reference evidence="2" key="1">
    <citation type="journal article" date="2015" name="Nat. Genet.">
        <title>The genome and transcriptome of the zoonotic hookworm Ancylostoma ceylanicum identify infection-specific gene families.</title>
        <authorList>
            <person name="Schwarz E.M."/>
            <person name="Hu Y."/>
            <person name="Antoshechkin I."/>
            <person name="Miller M.M."/>
            <person name="Sternberg P.W."/>
            <person name="Aroian R.V."/>
        </authorList>
    </citation>
    <scope>NUCLEOTIDE SEQUENCE</scope>
    <source>
        <strain evidence="2">HY135</strain>
    </source>
</reference>
<organism evidence="1 2">
    <name type="scientific">Ancylostoma ceylanicum</name>
    <dbReference type="NCBI Taxonomy" id="53326"/>
    <lineage>
        <taxon>Eukaryota</taxon>
        <taxon>Metazoa</taxon>
        <taxon>Ecdysozoa</taxon>
        <taxon>Nematoda</taxon>
        <taxon>Chromadorea</taxon>
        <taxon>Rhabditida</taxon>
        <taxon>Rhabditina</taxon>
        <taxon>Rhabditomorpha</taxon>
        <taxon>Strongyloidea</taxon>
        <taxon>Ancylostomatidae</taxon>
        <taxon>Ancylostomatinae</taxon>
        <taxon>Ancylostoma</taxon>
    </lineage>
</organism>
<proteinExistence type="predicted"/>
<sequence>MFWGRDTEGSACWLWLSAAAWHLRQKQTTRASMQSPVSLSENAARSRPLSTAVWSSLYLRLFAFAAWYSQLNVHAALTDKYGKSHASACVRLTRD</sequence>
<evidence type="ECO:0000313" key="1">
    <source>
        <dbReference type="EMBL" id="EYB81632.1"/>
    </source>
</evidence>
<comment type="caution">
    <text evidence="1">The sequence shown here is derived from an EMBL/GenBank/DDBJ whole genome shotgun (WGS) entry which is preliminary data.</text>
</comment>
<keyword evidence="2" id="KW-1185">Reference proteome</keyword>
<name>A0A016RU67_9BILA</name>
<dbReference type="AlphaFoldDB" id="A0A016RU67"/>
<gene>
    <name evidence="1" type="primary">Acey_s0378.g302</name>
    <name evidence="1" type="ORF">Y032_0378g302</name>
</gene>
<dbReference type="Proteomes" id="UP000024635">
    <property type="component" value="Unassembled WGS sequence"/>
</dbReference>
<dbReference type="EMBL" id="JARK01001714">
    <property type="protein sequence ID" value="EYB81632.1"/>
    <property type="molecule type" value="Genomic_DNA"/>
</dbReference>